<dbReference type="EMBL" id="FQZB01000010">
    <property type="protein sequence ID" value="SHJ75177.1"/>
    <property type="molecule type" value="Genomic_DNA"/>
</dbReference>
<gene>
    <name evidence="3" type="ORF">SAMN02745163_02510</name>
</gene>
<dbReference type="Proteomes" id="UP000184310">
    <property type="component" value="Unassembled WGS sequence"/>
</dbReference>
<protein>
    <submittedName>
        <fullName evidence="3">TniQ protein</fullName>
    </submittedName>
</protein>
<evidence type="ECO:0000313" key="4">
    <source>
        <dbReference type="Proteomes" id="UP000184310"/>
    </source>
</evidence>
<evidence type="ECO:0000259" key="2">
    <source>
        <dbReference type="Pfam" id="PF15978"/>
    </source>
</evidence>
<reference evidence="3 4" key="1">
    <citation type="submission" date="2016-11" db="EMBL/GenBank/DDBJ databases">
        <authorList>
            <person name="Jaros S."/>
            <person name="Januszkiewicz K."/>
            <person name="Wedrychowicz H."/>
        </authorList>
    </citation>
    <scope>NUCLEOTIDE SEQUENCE [LARGE SCALE GENOMIC DNA]</scope>
    <source>
        <strain evidence="3 4">DSM 21758</strain>
    </source>
</reference>
<sequence>MLHFFTDPYKNELIYSSIARYHYYSGNIDYKDTLEELFGKRSIIPSLEIGSNIEQLANNLGEKYTAENIIMKHTVFPYYSPFLPTKRKTELLDEIKYKDGGGLYTKIGMVAGSICRKTSIYYCPCCAKGEIEKYGEVYIHREHQLQGVFICPHDGAELKQYSVDKTNSSRIEFIRLNKNLLEFRNIQIINNKQYDKLYKLAKDAYYLLEHDLSKISKERLLDKYKDILYAKALTTTTKRVKQQDLYEEFIAFYGKEFLDLMESNIDNDDEYNWLRVITRNLKRTVHPIRHLLLINFLDGDIEHFFSSFKDEFKPFGKGPWPCLNKASNQYRRNVVTDLKITEDYKTRVPVGTFKCECGFIYSRKGPDKTKDDRYKIGRIKAFGVVWETKLEEYLKDERYSLRELSRLMNCDPKTILKFKEKILNFAIKKDGEVEKNNKIIYKSEIYKSNLLKYIEVNKNATRTEIRKLCQKEYMYLYRRDKEWLYKQLPSLKMKENKTKVVDWNKRDREILTILKATYNKLINDKNPVRITKNILGKKTRLLAALDKNIDKLPKSKEYLNKILETKEEFQLRRCKNIIDSLINNNTEIRLWELQRKANVRKKDFTIIKDKILNYIEVKESGEKYEKESS</sequence>
<evidence type="ECO:0000313" key="3">
    <source>
        <dbReference type="EMBL" id="SHJ75177.1"/>
    </source>
</evidence>
<keyword evidence="4" id="KW-1185">Reference proteome</keyword>
<evidence type="ECO:0000259" key="1">
    <source>
        <dbReference type="Pfam" id="PF06527"/>
    </source>
</evidence>
<dbReference type="RefSeq" id="WP_072988005.1">
    <property type="nucleotide sequence ID" value="NZ_FQZB01000010.1"/>
</dbReference>
<dbReference type="InterPro" id="IPR032750">
    <property type="entry name" value="TnsD_C"/>
</dbReference>
<dbReference type="Pfam" id="PF06527">
    <property type="entry name" value="TniQ"/>
    <property type="match status" value="1"/>
</dbReference>
<accession>A0A1M6LVB7</accession>
<dbReference type="Pfam" id="PF15978">
    <property type="entry name" value="TnsD"/>
    <property type="match status" value="1"/>
</dbReference>
<name>A0A1M6LVB7_9CLOT</name>
<feature type="domain" description="TniQ" evidence="1">
    <location>
        <begin position="4"/>
        <end position="158"/>
    </location>
</feature>
<dbReference type="OrthoDB" id="470139at2"/>
<feature type="domain" description="Transposon Tn7 transposition protein TnsD C-terminal" evidence="2">
    <location>
        <begin position="200"/>
        <end position="559"/>
    </location>
</feature>
<dbReference type="AlphaFoldDB" id="A0A1M6LVB7"/>
<dbReference type="STRING" id="1121302.SAMN02745163_02510"/>
<organism evidence="3 4">
    <name type="scientific">Clostridium cavendishii DSM 21758</name>
    <dbReference type="NCBI Taxonomy" id="1121302"/>
    <lineage>
        <taxon>Bacteria</taxon>
        <taxon>Bacillati</taxon>
        <taxon>Bacillota</taxon>
        <taxon>Clostridia</taxon>
        <taxon>Eubacteriales</taxon>
        <taxon>Clostridiaceae</taxon>
        <taxon>Clostridium</taxon>
    </lineage>
</organism>
<dbReference type="InterPro" id="IPR009492">
    <property type="entry name" value="TniQ"/>
</dbReference>
<proteinExistence type="predicted"/>